<dbReference type="Proteomes" id="UP001595840">
    <property type="component" value="Unassembled WGS sequence"/>
</dbReference>
<dbReference type="Pfam" id="PF01451">
    <property type="entry name" value="LMWPc"/>
    <property type="match status" value="1"/>
</dbReference>
<evidence type="ECO:0000313" key="3">
    <source>
        <dbReference type="EMBL" id="MFC4360980.1"/>
    </source>
</evidence>
<dbReference type="PANTHER" id="PTHR43428:SF1">
    <property type="entry name" value="ARSENATE REDUCTASE"/>
    <property type="match status" value="1"/>
</dbReference>
<dbReference type="Pfam" id="PF01022">
    <property type="entry name" value="HTH_5"/>
    <property type="match status" value="1"/>
</dbReference>
<dbReference type="SMART" id="SM00226">
    <property type="entry name" value="LMWPc"/>
    <property type="match status" value="1"/>
</dbReference>
<dbReference type="InterPro" id="IPR011991">
    <property type="entry name" value="ArsR-like_HTH"/>
</dbReference>
<dbReference type="CDD" id="cd16345">
    <property type="entry name" value="LMWP_ArsC"/>
    <property type="match status" value="1"/>
</dbReference>
<dbReference type="NCBIfam" id="NF007528">
    <property type="entry name" value="PRK10141.1"/>
    <property type="match status" value="1"/>
</dbReference>
<dbReference type="InterPro" id="IPR036388">
    <property type="entry name" value="WH-like_DNA-bd_sf"/>
</dbReference>
<dbReference type="PROSITE" id="PS50987">
    <property type="entry name" value="HTH_ARSR_2"/>
    <property type="match status" value="1"/>
</dbReference>
<dbReference type="PRINTS" id="PR00778">
    <property type="entry name" value="HTHARSR"/>
</dbReference>
<evidence type="ECO:0000313" key="4">
    <source>
        <dbReference type="Proteomes" id="UP001595840"/>
    </source>
</evidence>
<dbReference type="NCBIfam" id="NF033788">
    <property type="entry name" value="HTH_metalloreg"/>
    <property type="match status" value="1"/>
</dbReference>
<dbReference type="InterPro" id="IPR001845">
    <property type="entry name" value="HTH_ArsR_DNA-bd_dom"/>
</dbReference>
<sequence>MATKSKVLFLCTGNSARSQIAEALLRNLAGDSFEVFSAGTDPTEVHPQTLAVLEKFGIPSTDLRSKNVSEFADQRFDYVISLCDKARLECRTYPSTGKKMDWHFEDPVQRRGPNPFEVTLNEISGRISMFVLIETKRKAPKVALDPTQFFKSLTDELRLRCLMLIQYEGELCVCEMMAALQDEQPKVSRHLALLRKNGLLVDRRQGQWVYYRINPDLPAWAKVVLAQTTENNVGFIEQSIHQLEAMGERPNRILQHCQSA</sequence>
<reference evidence="4" key="1">
    <citation type="journal article" date="2019" name="Int. J. Syst. Evol. Microbiol.">
        <title>The Global Catalogue of Microorganisms (GCM) 10K type strain sequencing project: providing services to taxonomists for standard genome sequencing and annotation.</title>
        <authorList>
            <consortium name="The Broad Institute Genomics Platform"/>
            <consortium name="The Broad Institute Genome Sequencing Center for Infectious Disease"/>
            <person name="Wu L."/>
            <person name="Ma J."/>
        </authorList>
    </citation>
    <scope>NUCLEOTIDE SEQUENCE [LARGE SCALE GENOMIC DNA]</scope>
    <source>
        <strain evidence="4">CECT 8570</strain>
    </source>
</reference>
<evidence type="ECO:0000256" key="1">
    <source>
        <dbReference type="ARBA" id="ARBA00022849"/>
    </source>
</evidence>
<proteinExistence type="predicted"/>
<dbReference type="Gene3D" id="3.40.50.2300">
    <property type="match status" value="1"/>
</dbReference>
<name>A0ABV8UZ65_9GAMM</name>
<accession>A0ABV8UZ65</accession>
<dbReference type="InterPro" id="IPR036390">
    <property type="entry name" value="WH_DNA-bd_sf"/>
</dbReference>
<dbReference type="CDD" id="cd00090">
    <property type="entry name" value="HTH_ARSR"/>
    <property type="match status" value="1"/>
</dbReference>
<dbReference type="RefSeq" id="WP_353958686.1">
    <property type="nucleotide sequence ID" value="NZ_JAUFQG010000004.1"/>
</dbReference>
<keyword evidence="1" id="KW-0059">Arsenical resistance</keyword>
<dbReference type="Gene3D" id="1.10.10.10">
    <property type="entry name" value="Winged helix-like DNA-binding domain superfamily/Winged helix DNA-binding domain"/>
    <property type="match status" value="1"/>
</dbReference>
<dbReference type="InterPro" id="IPR023485">
    <property type="entry name" value="Ptyr_pPase"/>
</dbReference>
<evidence type="ECO:0000259" key="2">
    <source>
        <dbReference type="PROSITE" id="PS50987"/>
    </source>
</evidence>
<dbReference type="SUPFAM" id="SSF46785">
    <property type="entry name" value="Winged helix' DNA-binding domain"/>
    <property type="match status" value="1"/>
</dbReference>
<dbReference type="EMBL" id="JBHSCX010000002">
    <property type="protein sequence ID" value="MFC4360980.1"/>
    <property type="molecule type" value="Genomic_DNA"/>
</dbReference>
<dbReference type="SMART" id="SM00418">
    <property type="entry name" value="HTH_ARSR"/>
    <property type="match status" value="1"/>
</dbReference>
<dbReference type="InterPro" id="IPR036196">
    <property type="entry name" value="Ptyr_pPase_sf"/>
</dbReference>
<dbReference type="SUPFAM" id="SSF52788">
    <property type="entry name" value="Phosphotyrosine protein phosphatases I"/>
    <property type="match status" value="1"/>
</dbReference>
<comment type="caution">
    <text evidence="3">The sequence shown here is derived from an EMBL/GenBank/DDBJ whole genome shotgun (WGS) entry which is preliminary data.</text>
</comment>
<feature type="domain" description="HTH arsR-type" evidence="2">
    <location>
        <begin position="138"/>
        <end position="232"/>
    </location>
</feature>
<organism evidence="3 4">
    <name type="scientific">Simiduia curdlanivorans</name>
    <dbReference type="NCBI Taxonomy" id="1492769"/>
    <lineage>
        <taxon>Bacteria</taxon>
        <taxon>Pseudomonadati</taxon>
        <taxon>Pseudomonadota</taxon>
        <taxon>Gammaproteobacteria</taxon>
        <taxon>Cellvibrionales</taxon>
        <taxon>Cellvibrionaceae</taxon>
        <taxon>Simiduia</taxon>
    </lineage>
</organism>
<protein>
    <submittedName>
        <fullName evidence="3">Metalloregulator ArsR/SmtB family transcription factor</fullName>
    </submittedName>
</protein>
<dbReference type="PANTHER" id="PTHR43428">
    <property type="entry name" value="ARSENATE REDUCTASE"/>
    <property type="match status" value="1"/>
</dbReference>
<keyword evidence="4" id="KW-1185">Reference proteome</keyword>
<gene>
    <name evidence="3" type="ORF">ACFOX3_01630</name>
</gene>